<dbReference type="InterPro" id="IPR016964">
    <property type="entry name" value="Sigma2_recept"/>
</dbReference>
<evidence type="ECO:0000256" key="4">
    <source>
        <dbReference type="ARBA" id="ARBA00022824"/>
    </source>
</evidence>
<dbReference type="AlphaFoldDB" id="A0A9P7G2P2"/>
<proteinExistence type="inferred from homology"/>
<feature type="domain" description="EXPERA" evidence="8">
    <location>
        <begin position="12"/>
        <end position="148"/>
    </location>
</feature>
<evidence type="ECO:0000256" key="5">
    <source>
        <dbReference type="ARBA" id="ARBA00022989"/>
    </source>
</evidence>
<evidence type="ECO:0000256" key="7">
    <source>
        <dbReference type="PIRNR" id="PIRNR031032"/>
    </source>
</evidence>
<keyword evidence="5 7" id="KW-1133">Transmembrane helix</keyword>
<dbReference type="PROSITE" id="PS51751">
    <property type="entry name" value="EXPERA"/>
    <property type="match status" value="1"/>
</dbReference>
<name>A0A9P7G2P2_9AGAR</name>
<evidence type="ECO:0000256" key="1">
    <source>
        <dbReference type="ARBA" id="ARBA00004477"/>
    </source>
</evidence>
<organism evidence="9 10">
    <name type="scientific">Asterophora parasitica</name>
    <dbReference type="NCBI Taxonomy" id="117018"/>
    <lineage>
        <taxon>Eukaryota</taxon>
        <taxon>Fungi</taxon>
        <taxon>Dikarya</taxon>
        <taxon>Basidiomycota</taxon>
        <taxon>Agaricomycotina</taxon>
        <taxon>Agaricomycetes</taxon>
        <taxon>Agaricomycetidae</taxon>
        <taxon>Agaricales</taxon>
        <taxon>Tricholomatineae</taxon>
        <taxon>Lyophyllaceae</taxon>
        <taxon>Asterophora</taxon>
    </lineage>
</organism>
<dbReference type="GO" id="GO:0005789">
    <property type="term" value="C:endoplasmic reticulum membrane"/>
    <property type="evidence" value="ECO:0007669"/>
    <property type="project" value="UniProtKB-SubCell"/>
</dbReference>
<dbReference type="Proteomes" id="UP000775547">
    <property type="component" value="Unassembled WGS sequence"/>
</dbReference>
<evidence type="ECO:0000313" key="10">
    <source>
        <dbReference type="Proteomes" id="UP000775547"/>
    </source>
</evidence>
<evidence type="ECO:0000256" key="3">
    <source>
        <dbReference type="ARBA" id="ARBA00022692"/>
    </source>
</evidence>
<gene>
    <name evidence="9" type="ORF">DXG03_001865</name>
</gene>
<reference evidence="9" key="2">
    <citation type="submission" date="2021-10" db="EMBL/GenBank/DDBJ databases">
        <title>Phylogenomics reveals ancestral predisposition of the termite-cultivated fungus Termitomyces towards a domesticated lifestyle.</title>
        <authorList>
            <person name="Auxier B."/>
            <person name="Grum-Grzhimaylo A."/>
            <person name="Cardenas M.E."/>
            <person name="Lodge J.D."/>
            <person name="Laessoe T."/>
            <person name="Pedersen O."/>
            <person name="Smith M.E."/>
            <person name="Kuyper T.W."/>
            <person name="Franco-Molano E.A."/>
            <person name="Baroni T.J."/>
            <person name="Aanen D.K."/>
        </authorList>
    </citation>
    <scope>NUCLEOTIDE SEQUENCE</scope>
    <source>
        <strain evidence="9">AP01</strain>
        <tissue evidence="9">Mycelium</tissue>
    </source>
</reference>
<comment type="similarity">
    <text evidence="2">Belongs to the TMEM97/sigma-2 receptor family.</text>
</comment>
<evidence type="ECO:0000256" key="6">
    <source>
        <dbReference type="ARBA" id="ARBA00023136"/>
    </source>
</evidence>
<dbReference type="InterPro" id="IPR051987">
    <property type="entry name" value="Sigma-2_receptor-like"/>
</dbReference>
<reference evidence="9" key="1">
    <citation type="submission" date="2020-07" db="EMBL/GenBank/DDBJ databases">
        <authorList>
            <person name="Nieuwenhuis M."/>
            <person name="Van De Peppel L.J.J."/>
        </authorList>
    </citation>
    <scope>NUCLEOTIDE SEQUENCE</scope>
    <source>
        <strain evidence="9">AP01</strain>
        <tissue evidence="9">Mycelium</tissue>
    </source>
</reference>
<keyword evidence="3 7" id="KW-0812">Transmembrane</keyword>
<comment type="caution">
    <text evidence="9">The sequence shown here is derived from an EMBL/GenBank/DDBJ whole genome shotgun (WGS) entry which is preliminary data.</text>
</comment>
<feature type="transmembrane region" description="Helical" evidence="7">
    <location>
        <begin position="66"/>
        <end position="89"/>
    </location>
</feature>
<dbReference type="PIRSF" id="PIRSF031032">
    <property type="entry name" value="TMP_97_prd"/>
    <property type="match status" value="1"/>
</dbReference>
<sequence length="173" mass="19866">MSIVIPATHRSRDRLYVLFFLSYIPVIIFFDSLPLWPSGLAPNNLLSLHKWYKNHFNDQLVITQPAWFRLFTLTEPFYQLPVAAWGIWALRSKSLKAPAHLLLWAALTFGTTITCLFEFWHNQLMSEQEKLVLIAMYSSYAVIFGVIGVDMFCRIQKILAAAAGSVEQAKKSR</sequence>
<feature type="transmembrane region" description="Helical" evidence="7">
    <location>
        <begin position="132"/>
        <end position="153"/>
    </location>
</feature>
<feature type="transmembrane region" description="Helical" evidence="7">
    <location>
        <begin position="15"/>
        <end position="36"/>
    </location>
</feature>
<accession>A0A9P7G2P2</accession>
<dbReference type="EMBL" id="JABCKV010000145">
    <property type="protein sequence ID" value="KAG5642947.1"/>
    <property type="molecule type" value="Genomic_DNA"/>
</dbReference>
<dbReference type="Pfam" id="PF05241">
    <property type="entry name" value="EBP"/>
    <property type="match status" value="1"/>
</dbReference>
<keyword evidence="4 7" id="KW-0256">Endoplasmic reticulum</keyword>
<protein>
    <recommendedName>
        <fullName evidence="7">Efficient mitochondria targeting-associated protein 19</fullName>
    </recommendedName>
</protein>
<dbReference type="PANTHER" id="PTHR31204">
    <property type="entry name" value="SIGMA INTRACELLULAR RECEPTOR 2"/>
    <property type="match status" value="1"/>
</dbReference>
<keyword evidence="6 7" id="KW-0472">Membrane</keyword>
<comment type="subcellular location">
    <subcellularLocation>
        <location evidence="1">Endoplasmic reticulum membrane</location>
        <topology evidence="1">Multi-pass membrane protein</topology>
    </subcellularLocation>
</comment>
<feature type="transmembrane region" description="Helical" evidence="7">
    <location>
        <begin position="101"/>
        <end position="120"/>
    </location>
</feature>
<evidence type="ECO:0000259" key="8">
    <source>
        <dbReference type="PROSITE" id="PS51751"/>
    </source>
</evidence>
<dbReference type="PANTHER" id="PTHR31204:SF1">
    <property type="entry name" value="SIGMA INTRACELLULAR RECEPTOR 2"/>
    <property type="match status" value="1"/>
</dbReference>
<evidence type="ECO:0000313" key="9">
    <source>
        <dbReference type="EMBL" id="KAG5642947.1"/>
    </source>
</evidence>
<dbReference type="InterPro" id="IPR033118">
    <property type="entry name" value="EXPERA"/>
</dbReference>
<keyword evidence="10" id="KW-1185">Reference proteome</keyword>
<dbReference type="OrthoDB" id="433124at2759"/>
<evidence type="ECO:0000256" key="2">
    <source>
        <dbReference type="ARBA" id="ARBA00009096"/>
    </source>
</evidence>